<organism evidence="1 2">
    <name type="scientific">Xylella taiwanensis</name>
    <dbReference type="NCBI Taxonomy" id="1444770"/>
    <lineage>
        <taxon>Bacteria</taxon>
        <taxon>Pseudomonadati</taxon>
        <taxon>Pseudomonadota</taxon>
        <taxon>Gammaproteobacteria</taxon>
        <taxon>Lysobacterales</taxon>
        <taxon>Lysobacteraceae</taxon>
        <taxon>Xylella</taxon>
    </lineage>
</organism>
<evidence type="ECO:0000313" key="1">
    <source>
        <dbReference type="EMBL" id="EWS78202.1"/>
    </source>
</evidence>
<sequence>MQTIDGWFMLPGFDGLPFSHWWVEPRDDGVVILSVDYQDVRLHLLSQSV</sequence>
<comment type="caution">
    <text evidence="1">The sequence shown here is derived from an EMBL/GenBank/DDBJ whole genome shotgun (WGS) entry which is preliminary data.</text>
</comment>
<protein>
    <submittedName>
        <fullName evidence="1">Uncharacterized protein</fullName>
    </submittedName>
</protein>
<proteinExistence type="predicted"/>
<gene>
    <name evidence="1" type="ORF">AF72_06780</name>
</gene>
<accession>Z9JKC2</accession>
<evidence type="ECO:0000313" key="2">
    <source>
        <dbReference type="Proteomes" id="UP000020406"/>
    </source>
</evidence>
<dbReference type="EMBL" id="JDSQ01000009">
    <property type="protein sequence ID" value="EWS78202.1"/>
    <property type="molecule type" value="Genomic_DNA"/>
</dbReference>
<dbReference type="STRING" id="1444770.AF72_06780"/>
<name>Z9JKC2_9GAMM</name>
<dbReference type="PATRIC" id="fig|1444770.3.peg.1614"/>
<dbReference type="AlphaFoldDB" id="Z9JKC2"/>
<dbReference type="Proteomes" id="UP000020406">
    <property type="component" value="Unassembled WGS sequence"/>
</dbReference>
<reference evidence="1 2" key="1">
    <citation type="journal article" date="2014" name="Genome Announc.">
        <title>Draft Genome Sequence of Xylella fastidiosa Pear Leaf Scorch Strain in Taiwan.</title>
        <authorList>
            <person name="Su C.C."/>
            <person name="Deng W.L."/>
            <person name="Jan F.J."/>
            <person name="Chang C.J."/>
            <person name="Huang H."/>
            <person name="Chen J."/>
        </authorList>
    </citation>
    <scope>NUCLEOTIDE SEQUENCE [LARGE SCALE GENOMIC DNA]</scope>
    <source>
        <strain evidence="1 2">PLS229</strain>
    </source>
</reference>